<dbReference type="EMBL" id="VBTE01000001">
    <property type="protein sequence ID" value="TLQ09581.1"/>
    <property type="molecule type" value="Genomic_DNA"/>
</dbReference>
<reference evidence="4 5" key="1">
    <citation type="submission" date="2019-05" db="EMBL/GenBank/DDBJ databases">
        <title>The metagenome of a microbial culture collection derived from dairy environment covers the genomic content of the human microbiome.</title>
        <authorList>
            <person name="Roder T."/>
            <person name="Wuthrich D."/>
            <person name="Sattari Z."/>
            <person name="Von Ah U."/>
            <person name="Bar C."/>
            <person name="Ronchi F."/>
            <person name="Macpherson A.J."/>
            <person name="Ganal-Vonarburg S.C."/>
            <person name="Bruggmann R."/>
            <person name="Vergeres G."/>
        </authorList>
    </citation>
    <scope>NUCLEOTIDE SEQUENCE [LARGE SCALE GENOMIC DNA]</scope>
    <source>
        <strain evidence="4 5">FAM 24235</strain>
    </source>
</reference>
<dbReference type="InterPro" id="IPR029044">
    <property type="entry name" value="Nucleotide-diphossugar_trans"/>
</dbReference>
<comment type="caution">
    <text evidence="4">The sequence shown here is derived from an EMBL/GenBank/DDBJ whole genome shotgun (WGS) entry which is preliminary data.</text>
</comment>
<dbReference type="InterPro" id="IPR002495">
    <property type="entry name" value="Glyco_trans_8"/>
</dbReference>
<dbReference type="OrthoDB" id="5672604at2"/>
<evidence type="ECO:0000256" key="2">
    <source>
        <dbReference type="ARBA" id="ARBA00022679"/>
    </source>
</evidence>
<keyword evidence="3" id="KW-0479">Metal-binding</keyword>
<dbReference type="SUPFAM" id="SSF53448">
    <property type="entry name" value="Nucleotide-diphospho-sugar transferases"/>
    <property type="match status" value="1"/>
</dbReference>
<name>A0A5R9C893_9LACT</name>
<dbReference type="GO" id="GO:0016757">
    <property type="term" value="F:glycosyltransferase activity"/>
    <property type="evidence" value="ECO:0007669"/>
    <property type="project" value="UniProtKB-KW"/>
</dbReference>
<evidence type="ECO:0000313" key="4">
    <source>
        <dbReference type="EMBL" id="TLQ09581.1"/>
    </source>
</evidence>
<accession>A0A5R9C893</accession>
<protein>
    <submittedName>
        <fullName evidence="4">Glycosyltransferase family 8 protein</fullName>
    </submittedName>
</protein>
<dbReference type="AlphaFoldDB" id="A0A5R9C893"/>
<gene>
    <name evidence="4" type="ORF">FEZ48_00070</name>
</gene>
<evidence type="ECO:0000256" key="3">
    <source>
        <dbReference type="ARBA" id="ARBA00022723"/>
    </source>
</evidence>
<dbReference type="CDD" id="cd04194">
    <property type="entry name" value="GT8_A4GalT_like"/>
    <property type="match status" value="1"/>
</dbReference>
<dbReference type="RefSeq" id="WP_138470292.1">
    <property type="nucleotide sequence ID" value="NZ_VBTE01000001.1"/>
</dbReference>
<sequence length="277" mass="32548">MKDKIDILVTLDESYLGPLKVMLTSLHQNNRQTDFRIWLIHERISSEKLRSLQTLLKFYEMELKVIKVPQDLFSDAPTAERYPKEMYYRLACGNLLPESVKRVIYLDPDTLIINSIKELWEVDMEGNILAAATHSGLTNITKGINNIRLGTNRGYFNSGIMVIDVEQARSKVQIEDIYDTIRKYSDYLLLPDQDVMNYLYGEFTKEIPEEIWNYDTRQSSAYFTRSFGAHNTHWVAGNTVILHYCGKPKPWNEKSNNRFTLLYLHYQQLLKRYEENI</sequence>
<dbReference type="Proteomes" id="UP000307201">
    <property type="component" value="Unassembled WGS sequence"/>
</dbReference>
<dbReference type="Gene3D" id="3.90.550.10">
    <property type="entry name" value="Spore Coat Polysaccharide Biosynthesis Protein SpsA, Chain A"/>
    <property type="match status" value="1"/>
</dbReference>
<evidence type="ECO:0000256" key="1">
    <source>
        <dbReference type="ARBA" id="ARBA00022676"/>
    </source>
</evidence>
<keyword evidence="1" id="KW-0328">Glycosyltransferase</keyword>
<proteinExistence type="predicted"/>
<dbReference type="InterPro" id="IPR050748">
    <property type="entry name" value="Glycosyltrans_8_dom-fam"/>
</dbReference>
<dbReference type="PANTHER" id="PTHR13778">
    <property type="entry name" value="GLYCOSYLTRANSFERASE 8 DOMAIN-CONTAINING PROTEIN"/>
    <property type="match status" value="1"/>
</dbReference>
<dbReference type="STRING" id="191770.SAMN04488013_12133"/>
<keyword evidence="2 4" id="KW-0808">Transferase</keyword>
<dbReference type="Pfam" id="PF01501">
    <property type="entry name" value="Glyco_transf_8"/>
    <property type="match status" value="1"/>
</dbReference>
<organism evidence="4 5">
    <name type="scientific">Marinilactibacillus psychrotolerans</name>
    <dbReference type="NCBI Taxonomy" id="191770"/>
    <lineage>
        <taxon>Bacteria</taxon>
        <taxon>Bacillati</taxon>
        <taxon>Bacillota</taxon>
        <taxon>Bacilli</taxon>
        <taxon>Lactobacillales</taxon>
        <taxon>Carnobacteriaceae</taxon>
        <taxon>Marinilactibacillus</taxon>
    </lineage>
</organism>
<dbReference type="PANTHER" id="PTHR13778:SF47">
    <property type="entry name" value="LIPOPOLYSACCHARIDE 1,3-GALACTOSYLTRANSFERASE"/>
    <property type="match status" value="1"/>
</dbReference>
<dbReference type="GO" id="GO:0046872">
    <property type="term" value="F:metal ion binding"/>
    <property type="evidence" value="ECO:0007669"/>
    <property type="project" value="UniProtKB-KW"/>
</dbReference>
<evidence type="ECO:0000313" key="5">
    <source>
        <dbReference type="Proteomes" id="UP000307201"/>
    </source>
</evidence>